<dbReference type="EMBL" id="JWIC01000004">
    <property type="protein sequence ID" value="KID57820.1"/>
    <property type="molecule type" value="Genomic_DNA"/>
</dbReference>
<dbReference type="SUPFAM" id="SSF47781">
    <property type="entry name" value="RuvA domain 2-like"/>
    <property type="match status" value="1"/>
</dbReference>
<dbReference type="PANTHER" id="PTHR30471:SF3">
    <property type="entry name" value="UPF0758 PROTEIN YEES-RELATED"/>
    <property type="match status" value="1"/>
</dbReference>
<organism evidence="8 9">
    <name type="scientific">Pseudoalteromonas luteoviolacea</name>
    <dbReference type="NCBI Taxonomy" id="43657"/>
    <lineage>
        <taxon>Bacteria</taxon>
        <taxon>Pseudomonadati</taxon>
        <taxon>Pseudomonadota</taxon>
        <taxon>Gammaproteobacteria</taxon>
        <taxon>Alteromonadales</taxon>
        <taxon>Pseudoalteromonadaceae</taxon>
        <taxon>Pseudoalteromonas</taxon>
    </lineage>
</organism>
<keyword evidence="2" id="KW-0479">Metal-binding</keyword>
<evidence type="ECO:0000256" key="2">
    <source>
        <dbReference type="ARBA" id="ARBA00022723"/>
    </source>
</evidence>
<evidence type="ECO:0000256" key="1">
    <source>
        <dbReference type="ARBA" id="ARBA00022670"/>
    </source>
</evidence>
<reference evidence="8 9" key="1">
    <citation type="submission" date="2014-12" db="EMBL/GenBank/DDBJ databases">
        <title>Draft Genome Sequence of Pseudoalteromonas luteoviolacea HI1.</title>
        <authorList>
            <person name="Asahina A.Y."/>
            <person name="Hadfield M.G."/>
        </authorList>
    </citation>
    <scope>NUCLEOTIDE SEQUENCE [LARGE SCALE GENOMIC DNA]</scope>
    <source>
        <strain evidence="8 9">HI1</strain>
    </source>
</reference>
<name>A0A0C1QEQ0_9GAMM</name>
<dbReference type="NCBIfam" id="NF000642">
    <property type="entry name" value="PRK00024.1"/>
    <property type="match status" value="1"/>
</dbReference>
<dbReference type="PANTHER" id="PTHR30471">
    <property type="entry name" value="DNA REPAIR PROTEIN RADC"/>
    <property type="match status" value="1"/>
</dbReference>
<dbReference type="InterPro" id="IPR001405">
    <property type="entry name" value="UPF0758"/>
</dbReference>
<dbReference type="GO" id="GO:0006508">
    <property type="term" value="P:proteolysis"/>
    <property type="evidence" value="ECO:0007669"/>
    <property type="project" value="UniProtKB-KW"/>
</dbReference>
<evidence type="ECO:0000259" key="7">
    <source>
        <dbReference type="PROSITE" id="PS50249"/>
    </source>
</evidence>
<dbReference type="InterPro" id="IPR037518">
    <property type="entry name" value="MPN"/>
</dbReference>
<accession>A0A0C1QEQ0</accession>
<protein>
    <recommendedName>
        <fullName evidence="7">MPN domain-containing protein</fullName>
    </recommendedName>
</protein>
<keyword evidence="3" id="KW-0378">Hydrolase</keyword>
<comment type="caution">
    <text evidence="8">The sequence shown here is derived from an EMBL/GenBank/DDBJ whole genome shotgun (WGS) entry which is preliminary data.</text>
</comment>
<dbReference type="AlphaFoldDB" id="A0A0C1QEQ0"/>
<dbReference type="InterPro" id="IPR025657">
    <property type="entry name" value="RadC_JAB"/>
</dbReference>
<sequence>MQLTQLPKHARPREKLLSDGPSALSDAELLAIFLRTGVSGMNAIELADSLLQQCESLQRLFNASQAEFISLKGVGEAKYVQFQAVLELCKRYLKEGCERAFKFESPAMVFDYLSMQLKGLEYEVFMVLYLDSQHQLIKDEILFRGTINSASVYPREVVKAALKHNAAAIICAHNHPSGVSDPSRADKILTDKLQKALSLMDIKVLDHVIVAGNRCVSFADMGLL</sequence>
<dbReference type="Pfam" id="PF04002">
    <property type="entry name" value="RadC"/>
    <property type="match status" value="1"/>
</dbReference>
<dbReference type="InterPro" id="IPR010994">
    <property type="entry name" value="RuvA_2-like"/>
</dbReference>
<dbReference type="Proteomes" id="UP000031327">
    <property type="component" value="Unassembled WGS sequence"/>
</dbReference>
<feature type="domain" description="MPN" evidence="7">
    <location>
        <begin position="102"/>
        <end position="224"/>
    </location>
</feature>
<dbReference type="InterPro" id="IPR020891">
    <property type="entry name" value="UPF0758_CS"/>
</dbReference>
<keyword evidence="1" id="KW-0645">Protease</keyword>
<dbReference type="PROSITE" id="PS50249">
    <property type="entry name" value="MPN"/>
    <property type="match status" value="1"/>
</dbReference>
<dbReference type="GO" id="GO:0008237">
    <property type="term" value="F:metallopeptidase activity"/>
    <property type="evidence" value="ECO:0007669"/>
    <property type="project" value="UniProtKB-KW"/>
</dbReference>
<dbReference type="GO" id="GO:0046872">
    <property type="term" value="F:metal ion binding"/>
    <property type="evidence" value="ECO:0007669"/>
    <property type="project" value="UniProtKB-KW"/>
</dbReference>
<keyword evidence="4" id="KW-0862">Zinc</keyword>
<proteinExistence type="inferred from homology"/>
<evidence type="ECO:0000256" key="6">
    <source>
        <dbReference type="RuleBase" id="RU003797"/>
    </source>
</evidence>
<dbReference type="OrthoDB" id="9804482at2"/>
<comment type="similarity">
    <text evidence="6">Belongs to the UPF0758 family.</text>
</comment>
<evidence type="ECO:0000256" key="3">
    <source>
        <dbReference type="ARBA" id="ARBA00022801"/>
    </source>
</evidence>
<dbReference type="Pfam" id="PF20582">
    <property type="entry name" value="UPF0758_N"/>
    <property type="match status" value="1"/>
</dbReference>
<dbReference type="Gene3D" id="3.40.140.10">
    <property type="entry name" value="Cytidine Deaminase, domain 2"/>
    <property type="match status" value="1"/>
</dbReference>
<dbReference type="InterPro" id="IPR046778">
    <property type="entry name" value="UPF0758_N"/>
</dbReference>
<evidence type="ECO:0000313" key="9">
    <source>
        <dbReference type="Proteomes" id="UP000031327"/>
    </source>
</evidence>
<evidence type="ECO:0000313" key="8">
    <source>
        <dbReference type="EMBL" id="KID57820.1"/>
    </source>
</evidence>
<dbReference type="CDD" id="cd08071">
    <property type="entry name" value="MPN_DUF2466"/>
    <property type="match status" value="1"/>
</dbReference>
<dbReference type="NCBIfam" id="TIGR00608">
    <property type="entry name" value="radc"/>
    <property type="match status" value="1"/>
</dbReference>
<keyword evidence="5" id="KW-0482">Metalloprotease</keyword>
<gene>
    <name evidence="8" type="ORF">JF50_03450</name>
</gene>
<evidence type="ECO:0000256" key="5">
    <source>
        <dbReference type="ARBA" id="ARBA00023049"/>
    </source>
</evidence>
<dbReference type="PROSITE" id="PS01302">
    <property type="entry name" value="UPF0758"/>
    <property type="match status" value="1"/>
</dbReference>
<evidence type="ECO:0000256" key="4">
    <source>
        <dbReference type="ARBA" id="ARBA00022833"/>
    </source>
</evidence>
<dbReference type="RefSeq" id="WP_039608121.1">
    <property type="nucleotide sequence ID" value="NZ_JWIC01000004.1"/>
</dbReference>